<gene>
    <name evidence="1" type="ORF">A2V80_00910</name>
</gene>
<dbReference type="AlphaFoldDB" id="A0A1F7XCR6"/>
<dbReference type="EMBL" id="MGFU01000033">
    <property type="protein sequence ID" value="OGM12569.1"/>
    <property type="molecule type" value="Genomic_DNA"/>
</dbReference>
<protein>
    <submittedName>
        <fullName evidence="1">Uncharacterized protein</fullName>
    </submittedName>
</protein>
<organism evidence="1 2">
    <name type="scientific">Candidatus Woesebacteria bacterium RBG_16_39_8b</name>
    <dbReference type="NCBI Taxonomy" id="1802482"/>
    <lineage>
        <taxon>Bacteria</taxon>
        <taxon>Candidatus Woeseibacteriota</taxon>
    </lineage>
</organism>
<proteinExistence type="predicted"/>
<name>A0A1F7XCR6_9BACT</name>
<dbReference type="Proteomes" id="UP000179013">
    <property type="component" value="Unassembled WGS sequence"/>
</dbReference>
<accession>A0A1F7XCR6</accession>
<evidence type="ECO:0000313" key="2">
    <source>
        <dbReference type="Proteomes" id="UP000179013"/>
    </source>
</evidence>
<sequence>MGQDLMKTVKLKGISLILETLQADSLKYGNKMGRKLITGMNFRVPIVPSLLFRIPVTIGVIVKTIAQLK</sequence>
<comment type="caution">
    <text evidence="1">The sequence shown here is derived from an EMBL/GenBank/DDBJ whole genome shotgun (WGS) entry which is preliminary data.</text>
</comment>
<evidence type="ECO:0000313" key="1">
    <source>
        <dbReference type="EMBL" id="OGM12569.1"/>
    </source>
</evidence>
<reference evidence="1 2" key="1">
    <citation type="journal article" date="2016" name="Nat. Commun.">
        <title>Thousands of microbial genomes shed light on interconnected biogeochemical processes in an aquifer system.</title>
        <authorList>
            <person name="Anantharaman K."/>
            <person name="Brown C.T."/>
            <person name="Hug L.A."/>
            <person name="Sharon I."/>
            <person name="Castelle C.J."/>
            <person name="Probst A.J."/>
            <person name="Thomas B.C."/>
            <person name="Singh A."/>
            <person name="Wilkins M.J."/>
            <person name="Karaoz U."/>
            <person name="Brodie E.L."/>
            <person name="Williams K.H."/>
            <person name="Hubbard S.S."/>
            <person name="Banfield J.F."/>
        </authorList>
    </citation>
    <scope>NUCLEOTIDE SEQUENCE [LARGE SCALE GENOMIC DNA]</scope>
</reference>